<dbReference type="Proteomes" id="UP000039046">
    <property type="component" value="Unassembled WGS sequence"/>
</dbReference>
<evidence type="ECO:0000256" key="2">
    <source>
        <dbReference type="ARBA" id="ARBA00022801"/>
    </source>
</evidence>
<feature type="transmembrane region" description="Helical" evidence="4">
    <location>
        <begin position="20"/>
        <end position="39"/>
    </location>
</feature>
<evidence type="ECO:0000259" key="5">
    <source>
        <dbReference type="Pfam" id="PF23916"/>
    </source>
</evidence>
<dbReference type="GO" id="GO:0016798">
    <property type="term" value="F:hydrolase activity, acting on glycosyl bonds"/>
    <property type="evidence" value="ECO:0007669"/>
    <property type="project" value="UniProtKB-KW"/>
</dbReference>
<gene>
    <name evidence="6" type="ORF">VHEMI06065</name>
</gene>
<proteinExistence type="predicted"/>
<evidence type="ECO:0000256" key="3">
    <source>
        <dbReference type="ARBA" id="ARBA00023295"/>
    </source>
</evidence>
<dbReference type="AlphaFoldDB" id="A0A0A1SZM6"/>
<protein>
    <recommendedName>
        <fullName evidence="5">Endo-beta-N-acetylglucosaminidase EndoS/F2-like TIM-barrel domain-containing protein</fullName>
    </recommendedName>
</protein>
<dbReference type="InterPro" id="IPR057016">
    <property type="entry name" value="EndoS_F2-like_TIM-barrel"/>
</dbReference>
<sequence>MLLIYDTNQNGNTALFRAVYPYISYVLIQSTYMIGFTFYEENDQNRWNDTPEPFEKRRALQFANWQPAGATKADLFSYAVDRDGAPFGNNNLMATDYSWTRRLITAMNP</sequence>
<keyword evidence="7" id="KW-1185">Reference proteome</keyword>
<keyword evidence="2" id="KW-0378">Hydrolase</keyword>
<keyword evidence="4" id="KW-0472">Membrane</keyword>
<evidence type="ECO:0000313" key="7">
    <source>
        <dbReference type="Proteomes" id="UP000039046"/>
    </source>
</evidence>
<dbReference type="Gene3D" id="3.20.20.80">
    <property type="entry name" value="Glycosidases"/>
    <property type="match status" value="1"/>
</dbReference>
<dbReference type="EMBL" id="CDHN01000003">
    <property type="protein sequence ID" value="CEJ90271.1"/>
    <property type="molecule type" value="Genomic_DNA"/>
</dbReference>
<keyword evidence="1" id="KW-0732">Signal</keyword>
<organism evidence="6 7">
    <name type="scientific">[Torrubiella] hemipterigena</name>
    <dbReference type="NCBI Taxonomy" id="1531966"/>
    <lineage>
        <taxon>Eukaryota</taxon>
        <taxon>Fungi</taxon>
        <taxon>Dikarya</taxon>
        <taxon>Ascomycota</taxon>
        <taxon>Pezizomycotina</taxon>
        <taxon>Sordariomycetes</taxon>
        <taxon>Hypocreomycetidae</taxon>
        <taxon>Hypocreales</taxon>
        <taxon>Clavicipitaceae</taxon>
        <taxon>Clavicipitaceae incertae sedis</taxon>
        <taxon>'Torrubiella' clade</taxon>
    </lineage>
</organism>
<keyword evidence="4" id="KW-0812">Transmembrane</keyword>
<reference evidence="6 7" key="1">
    <citation type="journal article" date="2015" name="Genome Announc.">
        <title>Draft Genome Sequence and Gene Annotation of the Entomopathogenic Fungus Verticillium hemipterigenum.</title>
        <authorList>
            <person name="Horn F."/>
            <person name="Habel A."/>
            <person name="Scharf D.H."/>
            <person name="Dworschak J."/>
            <person name="Brakhage A.A."/>
            <person name="Guthke R."/>
            <person name="Hertweck C."/>
            <person name="Linde J."/>
        </authorList>
    </citation>
    <scope>NUCLEOTIDE SEQUENCE [LARGE SCALE GENOMIC DNA]</scope>
</reference>
<evidence type="ECO:0000313" key="6">
    <source>
        <dbReference type="EMBL" id="CEJ90271.1"/>
    </source>
</evidence>
<evidence type="ECO:0000256" key="1">
    <source>
        <dbReference type="ARBA" id="ARBA00022729"/>
    </source>
</evidence>
<evidence type="ECO:0000256" key="4">
    <source>
        <dbReference type="SAM" id="Phobius"/>
    </source>
</evidence>
<name>A0A0A1SZM6_9HYPO</name>
<accession>A0A0A1SZM6</accession>
<feature type="domain" description="Endo-beta-N-acetylglucosaminidase EndoS/F2-like TIM-barrel" evidence="5">
    <location>
        <begin position="30"/>
        <end position="77"/>
    </location>
</feature>
<keyword evidence="4" id="KW-1133">Transmembrane helix</keyword>
<dbReference type="HOGENOM" id="CLU_2185768_0_0_1"/>
<keyword evidence="3" id="KW-0326">Glycosidase</keyword>
<dbReference type="Pfam" id="PF23916">
    <property type="entry name" value="TIM-barrel_EndoS"/>
    <property type="match status" value="1"/>
</dbReference>